<keyword evidence="1" id="KW-0472">Membrane</keyword>
<sequence length="90" mass="8833">MPIRIGTYALAAAAMAAAVFDLTGSLIAAIATAAIPFALGVTNLMPFAGWAVPVAFVAWAVTARTLAPEANAAAPAPDRAVLAAAPAATD</sequence>
<dbReference type="Proteomes" id="UP001138708">
    <property type="component" value="Unassembled WGS sequence"/>
</dbReference>
<reference evidence="2" key="2">
    <citation type="journal article" date="2021" name="Syst. Appl. Microbiol.">
        <title>Roseomonas hellenica sp. nov., isolated from roots of wild-growing Alkanna tinctoria.</title>
        <authorList>
            <person name="Rat A."/>
            <person name="Naranjo H.D."/>
            <person name="Lebbe L."/>
            <person name="Cnockaert M."/>
            <person name="Krigas N."/>
            <person name="Grigoriadou K."/>
            <person name="Maloupa E."/>
            <person name="Willems A."/>
        </authorList>
    </citation>
    <scope>NUCLEOTIDE SEQUENCE</scope>
    <source>
        <strain evidence="2">LMG 31161</strain>
    </source>
</reference>
<accession>A0A9X9WM36</accession>
<dbReference type="EMBL" id="JAAEDK010000052">
    <property type="protein sequence ID" value="MBR0661396.1"/>
    <property type="molecule type" value="Genomic_DNA"/>
</dbReference>
<evidence type="ECO:0000256" key="1">
    <source>
        <dbReference type="SAM" id="Phobius"/>
    </source>
</evidence>
<comment type="caution">
    <text evidence="2">The sequence shown here is derived from an EMBL/GenBank/DDBJ whole genome shotgun (WGS) entry which is preliminary data.</text>
</comment>
<proteinExistence type="predicted"/>
<gene>
    <name evidence="2" type="ORF">GXW75_19230</name>
</gene>
<evidence type="ECO:0000313" key="2">
    <source>
        <dbReference type="EMBL" id="MBR0661396.1"/>
    </source>
</evidence>
<feature type="transmembrane region" description="Helical" evidence="1">
    <location>
        <begin position="44"/>
        <end position="61"/>
    </location>
</feature>
<evidence type="ECO:0000313" key="3">
    <source>
        <dbReference type="Proteomes" id="UP001138708"/>
    </source>
</evidence>
<dbReference type="AlphaFoldDB" id="A0A9X9WM36"/>
<organism evidence="2 3">
    <name type="scientific">Neoroseomonas oryzicola</name>
    <dbReference type="NCBI Taxonomy" id="535904"/>
    <lineage>
        <taxon>Bacteria</taxon>
        <taxon>Pseudomonadati</taxon>
        <taxon>Pseudomonadota</taxon>
        <taxon>Alphaproteobacteria</taxon>
        <taxon>Acetobacterales</taxon>
        <taxon>Acetobacteraceae</taxon>
        <taxon>Neoroseomonas</taxon>
    </lineage>
</organism>
<keyword evidence="1" id="KW-1133">Transmembrane helix</keyword>
<dbReference type="RefSeq" id="WP_211844095.1">
    <property type="nucleotide sequence ID" value="NZ_JAAEDK010000052.1"/>
</dbReference>
<keyword evidence="1" id="KW-0812">Transmembrane</keyword>
<protein>
    <submittedName>
        <fullName evidence="2">Uncharacterized protein</fullName>
    </submittedName>
</protein>
<reference evidence="2" key="1">
    <citation type="submission" date="2020-01" db="EMBL/GenBank/DDBJ databases">
        <authorList>
            <person name="Rat A."/>
        </authorList>
    </citation>
    <scope>NUCLEOTIDE SEQUENCE</scope>
    <source>
        <strain evidence="2">LMG 31161</strain>
    </source>
</reference>
<name>A0A9X9WM36_9PROT</name>